<dbReference type="EMBL" id="LR796842">
    <property type="protein sequence ID" value="CAB4169416.1"/>
    <property type="molecule type" value="Genomic_DNA"/>
</dbReference>
<accession>A0A6J5QAY2</accession>
<dbReference type="InterPro" id="IPR056209">
    <property type="entry name" value="SU10_adaptor"/>
</dbReference>
<dbReference type="EMBL" id="LR797379">
    <property type="protein sequence ID" value="CAB4211717.1"/>
    <property type="molecule type" value="Genomic_DNA"/>
</dbReference>
<sequence length="211" mass="23690">MNYTTLVALLQDYTQNSSTEFVAAIPDIVKLAEDRIYQSVQIPVLKRNATSNFLLGDKYLAVPDDFLAAYSMAVKSASGVYSYLLEKDVGYINEAFPNPALTGVPRYYALFNEASFVVAPTPSAFLEVELHYFYEPPSIVTTGTSWLGDNTESVLFYGSLCEAYVYMKGETDLQGLYRQRYDEALGRLKNLGEGMDKRDNFRLDMPRIAPT</sequence>
<evidence type="ECO:0000313" key="3">
    <source>
        <dbReference type="EMBL" id="CAB4195370.1"/>
    </source>
</evidence>
<evidence type="ECO:0000313" key="2">
    <source>
        <dbReference type="EMBL" id="CAB4181880.1"/>
    </source>
</evidence>
<name>A0A6J5QAY2_9CAUD</name>
<dbReference type="Pfam" id="PF24175">
    <property type="entry name" value="SU10_adaptor"/>
    <property type="match status" value="1"/>
</dbReference>
<proteinExistence type="predicted"/>
<evidence type="ECO:0000313" key="1">
    <source>
        <dbReference type="EMBL" id="CAB4169416.1"/>
    </source>
</evidence>
<gene>
    <name evidence="2" type="ORF">UFOVP1070_76</name>
    <name evidence="3" type="ORF">UFOVP1302_7</name>
    <name evidence="4" type="ORF">UFOVP1416_24</name>
    <name evidence="1" type="ORF">UFOVP895_10</name>
</gene>
<organism evidence="2">
    <name type="scientific">uncultured Caudovirales phage</name>
    <dbReference type="NCBI Taxonomy" id="2100421"/>
    <lineage>
        <taxon>Viruses</taxon>
        <taxon>Duplodnaviria</taxon>
        <taxon>Heunggongvirae</taxon>
        <taxon>Uroviricota</taxon>
        <taxon>Caudoviricetes</taxon>
        <taxon>Peduoviridae</taxon>
        <taxon>Maltschvirus</taxon>
        <taxon>Maltschvirus maltsch</taxon>
    </lineage>
</organism>
<reference evidence="2" key="1">
    <citation type="submission" date="2020-05" db="EMBL/GenBank/DDBJ databases">
        <authorList>
            <person name="Chiriac C."/>
            <person name="Salcher M."/>
            <person name="Ghai R."/>
            <person name="Kavagutti S V."/>
        </authorList>
    </citation>
    <scope>NUCLEOTIDE SEQUENCE</scope>
</reference>
<protein>
    <submittedName>
        <fullName evidence="2">Uncharacterized protein</fullName>
    </submittedName>
</protein>
<dbReference type="EMBL" id="LR797017">
    <property type="protein sequence ID" value="CAB4181880.1"/>
    <property type="molecule type" value="Genomic_DNA"/>
</dbReference>
<dbReference type="EMBL" id="LR797245">
    <property type="protein sequence ID" value="CAB4195370.1"/>
    <property type="molecule type" value="Genomic_DNA"/>
</dbReference>
<evidence type="ECO:0000313" key="4">
    <source>
        <dbReference type="EMBL" id="CAB4211717.1"/>
    </source>
</evidence>